<dbReference type="GeneID" id="71987149"/>
<feature type="transmembrane region" description="Helical" evidence="1">
    <location>
        <begin position="75"/>
        <end position="99"/>
    </location>
</feature>
<evidence type="ECO:0000313" key="3">
    <source>
        <dbReference type="Proteomes" id="UP000756132"/>
    </source>
</evidence>
<name>A0A9Q8PA25_PASFU</name>
<evidence type="ECO:0000256" key="1">
    <source>
        <dbReference type="SAM" id="Phobius"/>
    </source>
</evidence>
<dbReference type="RefSeq" id="XP_047763031.1">
    <property type="nucleotide sequence ID" value="XM_047906419.1"/>
</dbReference>
<dbReference type="KEGG" id="ffu:CLAFUR5_07271"/>
<proteinExistence type="predicted"/>
<dbReference type="EMBL" id="CP090168">
    <property type="protein sequence ID" value="UJO18665.1"/>
    <property type="molecule type" value="Genomic_DNA"/>
</dbReference>
<feature type="transmembrane region" description="Helical" evidence="1">
    <location>
        <begin position="45"/>
        <end position="63"/>
    </location>
</feature>
<reference evidence="2" key="2">
    <citation type="journal article" date="2022" name="Microb. Genom.">
        <title>A chromosome-scale genome assembly of the tomato pathogen Cladosporium fulvum reveals a compartmentalized genome architecture and the presence of a dispensable chromosome.</title>
        <authorList>
            <person name="Zaccaron A.Z."/>
            <person name="Chen L.H."/>
            <person name="Samaras A."/>
            <person name="Stergiopoulos I."/>
        </authorList>
    </citation>
    <scope>NUCLEOTIDE SEQUENCE</scope>
    <source>
        <strain evidence="2">Race5_Kim</strain>
    </source>
</reference>
<dbReference type="Proteomes" id="UP000756132">
    <property type="component" value="Chromosome 6"/>
</dbReference>
<gene>
    <name evidence="2" type="ORF">CLAFUR5_07271</name>
</gene>
<dbReference type="OrthoDB" id="72851at2759"/>
<keyword evidence="3" id="KW-1185">Reference proteome</keyword>
<organism evidence="2 3">
    <name type="scientific">Passalora fulva</name>
    <name type="common">Tomato leaf mold</name>
    <name type="synonym">Cladosporium fulvum</name>
    <dbReference type="NCBI Taxonomy" id="5499"/>
    <lineage>
        <taxon>Eukaryota</taxon>
        <taxon>Fungi</taxon>
        <taxon>Dikarya</taxon>
        <taxon>Ascomycota</taxon>
        <taxon>Pezizomycotina</taxon>
        <taxon>Dothideomycetes</taxon>
        <taxon>Dothideomycetidae</taxon>
        <taxon>Mycosphaerellales</taxon>
        <taxon>Mycosphaerellaceae</taxon>
        <taxon>Fulvia</taxon>
    </lineage>
</organism>
<accession>A0A9Q8PA25</accession>
<dbReference type="AlphaFoldDB" id="A0A9Q8PA25"/>
<keyword evidence="1" id="KW-1133">Transmembrane helix</keyword>
<reference evidence="2" key="1">
    <citation type="submission" date="2021-12" db="EMBL/GenBank/DDBJ databases">
        <authorList>
            <person name="Zaccaron A."/>
            <person name="Stergiopoulos I."/>
        </authorList>
    </citation>
    <scope>NUCLEOTIDE SEQUENCE</scope>
    <source>
        <strain evidence="2">Race5_Kim</strain>
    </source>
</reference>
<evidence type="ECO:0000313" key="2">
    <source>
        <dbReference type="EMBL" id="UJO18665.1"/>
    </source>
</evidence>
<feature type="transmembrane region" description="Helical" evidence="1">
    <location>
        <begin position="111"/>
        <end position="133"/>
    </location>
</feature>
<keyword evidence="1" id="KW-0472">Membrane</keyword>
<protein>
    <submittedName>
        <fullName evidence="2">Uncharacterized protein</fullName>
    </submittedName>
</protein>
<feature type="transmembrane region" description="Helical" evidence="1">
    <location>
        <begin position="301"/>
        <end position="323"/>
    </location>
</feature>
<sequence length="331" mass="37056">MVKQEDSFIVSIILQAHGYKCRIIEEEHKHGLNALTYTDMAKLQVKWMTGIIHAYSLFTHAIIADKPVGARVAGLIPVLHMTIFRLFLMISLPTIVLLANTTVVPNYSIDLPISMFLALVAYSSSYMLSWSLAEAAEGTIGLDDGTRLWNLPYQLKGIMWLVHHSVFGESKMPKFLTTGAESAASRAKANSSLIGRLYHTIVYDGAWMHLTYFSCLTVTLYWTITKALSTQPASHQWLAASIAFPPFTKILLDCLYNSVTPVIYVLSPDPNKKTREDFLERDEKTNVAKPLLEAITPPKPAFFGTFGVTGLMWLYFGLAPFLATARWMQKV</sequence>
<feature type="transmembrane region" description="Helical" evidence="1">
    <location>
        <begin position="206"/>
        <end position="224"/>
    </location>
</feature>
<keyword evidence="1" id="KW-0812">Transmembrane</keyword>